<keyword evidence="2" id="KW-1185">Reference proteome</keyword>
<reference evidence="1" key="1">
    <citation type="submission" date="2023-03" db="EMBL/GenBank/DDBJ databases">
        <title>Massive genome expansion in bonnet fungi (Mycena s.s.) driven by repeated elements and novel gene families across ecological guilds.</title>
        <authorList>
            <consortium name="Lawrence Berkeley National Laboratory"/>
            <person name="Harder C.B."/>
            <person name="Miyauchi S."/>
            <person name="Viragh M."/>
            <person name="Kuo A."/>
            <person name="Thoen E."/>
            <person name="Andreopoulos B."/>
            <person name="Lu D."/>
            <person name="Skrede I."/>
            <person name="Drula E."/>
            <person name="Henrissat B."/>
            <person name="Morin E."/>
            <person name="Kohler A."/>
            <person name="Barry K."/>
            <person name="LaButti K."/>
            <person name="Morin E."/>
            <person name="Salamov A."/>
            <person name="Lipzen A."/>
            <person name="Mereny Z."/>
            <person name="Hegedus B."/>
            <person name="Baldrian P."/>
            <person name="Stursova M."/>
            <person name="Weitz H."/>
            <person name="Taylor A."/>
            <person name="Grigoriev I.V."/>
            <person name="Nagy L.G."/>
            <person name="Martin F."/>
            <person name="Kauserud H."/>
        </authorList>
    </citation>
    <scope>NUCLEOTIDE SEQUENCE</scope>
    <source>
        <strain evidence="1">CBHHK002</strain>
    </source>
</reference>
<name>A0AAD7AH31_9AGAR</name>
<dbReference type="Proteomes" id="UP001218218">
    <property type="component" value="Unassembled WGS sequence"/>
</dbReference>
<organism evidence="1 2">
    <name type="scientific">Mycena albidolilacea</name>
    <dbReference type="NCBI Taxonomy" id="1033008"/>
    <lineage>
        <taxon>Eukaryota</taxon>
        <taxon>Fungi</taxon>
        <taxon>Dikarya</taxon>
        <taxon>Basidiomycota</taxon>
        <taxon>Agaricomycotina</taxon>
        <taxon>Agaricomycetes</taxon>
        <taxon>Agaricomycetidae</taxon>
        <taxon>Agaricales</taxon>
        <taxon>Marasmiineae</taxon>
        <taxon>Mycenaceae</taxon>
        <taxon>Mycena</taxon>
    </lineage>
</organism>
<accession>A0AAD7AH31</accession>
<evidence type="ECO:0000313" key="1">
    <source>
        <dbReference type="EMBL" id="KAJ7358461.1"/>
    </source>
</evidence>
<comment type="caution">
    <text evidence="1">The sequence shown here is derived from an EMBL/GenBank/DDBJ whole genome shotgun (WGS) entry which is preliminary data.</text>
</comment>
<gene>
    <name evidence="1" type="ORF">DFH08DRAFT_442669</name>
</gene>
<dbReference type="EMBL" id="JARIHO010000007">
    <property type="protein sequence ID" value="KAJ7358461.1"/>
    <property type="molecule type" value="Genomic_DNA"/>
</dbReference>
<proteinExistence type="predicted"/>
<protein>
    <submittedName>
        <fullName evidence="1">Uncharacterized protein</fullName>
    </submittedName>
</protein>
<dbReference type="AlphaFoldDB" id="A0AAD7AH31"/>
<sequence length="258" mass="28151">MCLASCSSVRTCMFPGYPCFAREHGRRRLLLLPMTTARHRINGACGGPTPHCALRAGSANDVPPIRPRVPNMCSIVPSAACAIRMDRCLPIRACPDLQSDRSEAPLTDDDGWMEVLSGAALVRTPSSHSKQTKWRSRRRDIYCTSLATHPQSLCWWCALCLGLPIPCLPSVPPRLSFGLVLRLSPIVTADSAARAFLSRIHTYKTPFCSSSRWVLHCDSATSTILLVLCSPNFGVANVSNIFDCGVKGLFLALPLKTN</sequence>
<evidence type="ECO:0000313" key="2">
    <source>
        <dbReference type="Proteomes" id="UP001218218"/>
    </source>
</evidence>